<evidence type="ECO:0000313" key="2">
    <source>
        <dbReference type="WBParaSite" id="nRc.2.0.1.t28910-RA"/>
    </source>
</evidence>
<dbReference type="AlphaFoldDB" id="A0A915JRK1"/>
<dbReference type="Proteomes" id="UP000887565">
    <property type="component" value="Unplaced"/>
</dbReference>
<keyword evidence="1" id="KW-1185">Reference proteome</keyword>
<protein>
    <submittedName>
        <fullName evidence="2">Uncharacterized protein</fullName>
    </submittedName>
</protein>
<evidence type="ECO:0000313" key="1">
    <source>
        <dbReference type="Proteomes" id="UP000887565"/>
    </source>
</evidence>
<name>A0A915JRK1_ROMCU</name>
<organism evidence="1 2">
    <name type="scientific">Romanomermis culicivorax</name>
    <name type="common">Nematode worm</name>
    <dbReference type="NCBI Taxonomy" id="13658"/>
    <lineage>
        <taxon>Eukaryota</taxon>
        <taxon>Metazoa</taxon>
        <taxon>Ecdysozoa</taxon>
        <taxon>Nematoda</taxon>
        <taxon>Enoplea</taxon>
        <taxon>Dorylaimia</taxon>
        <taxon>Mermithida</taxon>
        <taxon>Mermithoidea</taxon>
        <taxon>Mermithidae</taxon>
        <taxon>Romanomermis</taxon>
    </lineage>
</organism>
<sequence length="68" mass="7784">MLMMADFSQTYRNANQWVLNTANSVGPWLGGDAYLDIGQWWDSSGATQEAFRHTCYIVASRNYINLFD</sequence>
<proteinExistence type="predicted"/>
<accession>A0A915JRK1</accession>
<dbReference type="WBParaSite" id="nRc.2.0.1.t28910-RA">
    <property type="protein sequence ID" value="nRc.2.0.1.t28910-RA"/>
    <property type="gene ID" value="nRc.2.0.1.g28910"/>
</dbReference>
<reference evidence="2" key="1">
    <citation type="submission" date="2022-11" db="UniProtKB">
        <authorList>
            <consortium name="WormBaseParasite"/>
        </authorList>
    </citation>
    <scope>IDENTIFICATION</scope>
</reference>